<dbReference type="InterPro" id="IPR004948">
    <property type="entry name" value="Nuc-triphosphatase_THEP1"/>
</dbReference>
<gene>
    <name evidence="5" type="ORF">B4U79_01267</name>
</gene>
<organism evidence="5 6">
    <name type="scientific">Dinothrombium tinctorium</name>
    <dbReference type="NCBI Taxonomy" id="1965070"/>
    <lineage>
        <taxon>Eukaryota</taxon>
        <taxon>Metazoa</taxon>
        <taxon>Ecdysozoa</taxon>
        <taxon>Arthropoda</taxon>
        <taxon>Chelicerata</taxon>
        <taxon>Arachnida</taxon>
        <taxon>Acari</taxon>
        <taxon>Acariformes</taxon>
        <taxon>Trombidiformes</taxon>
        <taxon>Prostigmata</taxon>
        <taxon>Anystina</taxon>
        <taxon>Parasitengona</taxon>
        <taxon>Trombidioidea</taxon>
        <taxon>Trombidiidae</taxon>
        <taxon>Dinothrombium</taxon>
    </lineage>
</organism>
<dbReference type="Pfam" id="PF03266">
    <property type="entry name" value="NTPase_1"/>
    <property type="match status" value="1"/>
</dbReference>
<keyword evidence="1" id="KW-0547">Nucleotide-binding</keyword>
<dbReference type="SUPFAM" id="SSF52540">
    <property type="entry name" value="P-loop containing nucleoside triphosphate hydrolases"/>
    <property type="match status" value="1"/>
</dbReference>
<sequence length="190" mass="20859">MPTTGHILISGAPGVGKTTAIKKISDILKDKRLNLNGFYTREVRQDGTRIGFDIVNLVTGECKAFASVSHSSKAPKVGKYSVDISALESIALSALQLPTVESRSQNLVFLVDEIGKMELLSAKFKQAIKDLFAFNSDNIKIVATIPSVHTLPEVEAIRQRQDTVEIVVTRNNRNTVVERIINMLINNAIQ</sequence>
<dbReference type="HAMAP" id="MF_00796">
    <property type="entry name" value="NTPase_1"/>
    <property type="match status" value="1"/>
</dbReference>
<keyword evidence="2" id="KW-0378">Hydrolase</keyword>
<protein>
    <submittedName>
        <fullName evidence="5">Cancer-related nucleoside-triphosphatase-like protein</fullName>
    </submittedName>
</protein>
<dbReference type="GO" id="GO:0017111">
    <property type="term" value="F:ribonucleoside triphosphate phosphatase activity"/>
    <property type="evidence" value="ECO:0007669"/>
    <property type="project" value="InterPro"/>
</dbReference>
<dbReference type="InterPro" id="IPR027417">
    <property type="entry name" value="P-loop_NTPase"/>
</dbReference>
<dbReference type="InterPro" id="IPR003593">
    <property type="entry name" value="AAA+_ATPase"/>
</dbReference>
<name>A0A3S3SMP9_9ACAR</name>
<dbReference type="PANTHER" id="PTHR43146">
    <property type="entry name" value="CANCER-RELATED NUCLEOSIDE-TRIPHOSPHATASE"/>
    <property type="match status" value="1"/>
</dbReference>
<dbReference type="Gene3D" id="3.40.50.300">
    <property type="entry name" value="P-loop containing nucleotide triphosphate hydrolases"/>
    <property type="match status" value="1"/>
</dbReference>
<dbReference type="NCBIfam" id="NF010248">
    <property type="entry name" value="PRK13695.1"/>
    <property type="match status" value="1"/>
</dbReference>
<evidence type="ECO:0000256" key="3">
    <source>
        <dbReference type="ARBA" id="ARBA00022840"/>
    </source>
</evidence>
<dbReference type="EMBL" id="NCKU01000258">
    <property type="protein sequence ID" value="RWS16276.1"/>
    <property type="molecule type" value="Genomic_DNA"/>
</dbReference>
<dbReference type="PANTHER" id="PTHR43146:SF1">
    <property type="entry name" value="CANCER-RELATED NUCLEOSIDE-TRIPHOSPHATASE"/>
    <property type="match status" value="1"/>
</dbReference>
<dbReference type="GO" id="GO:0005524">
    <property type="term" value="F:ATP binding"/>
    <property type="evidence" value="ECO:0007669"/>
    <property type="project" value="UniProtKB-KW"/>
</dbReference>
<evidence type="ECO:0000313" key="5">
    <source>
        <dbReference type="EMBL" id="RWS16276.1"/>
    </source>
</evidence>
<accession>A0A3S3SMP9</accession>
<proteinExistence type="inferred from homology"/>
<reference evidence="5 6" key="1">
    <citation type="journal article" date="2018" name="Gigascience">
        <title>Genomes of trombidid mites reveal novel predicted allergens and laterally-transferred genes associated with secondary metabolism.</title>
        <authorList>
            <person name="Dong X."/>
            <person name="Chaisiri K."/>
            <person name="Xia D."/>
            <person name="Armstrong S.D."/>
            <person name="Fang Y."/>
            <person name="Donnelly M.J."/>
            <person name="Kadowaki T."/>
            <person name="McGarry J.W."/>
            <person name="Darby A.C."/>
            <person name="Makepeace B.L."/>
        </authorList>
    </citation>
    <scope>NUCLEOTIDE SEQUENCE [LARGE SCALE GENOMIC DNA]</scope>
    <source>
        <strain evidence="5">UoL-WK</strain>
    </source>
</reference>
<dbReference type="SMART" id="SM00382">
    <property type="entry name" value="AAA"/>
    <property type="match status" value="1"/>
</dbReference>
<dbReference type="STRING" id="1965070.A0A3S3SMP9"/>
<evidence type="ECO:0000256" key="1">
    <source>
        <dbReference type="ARBA" id="ARBA00022741"/>
    </source>
</evidence>
<comment type="caution">
    <text evidence="5">The sequence shown here is derived from an EMBL/GenBank/DDBJ whole genome shotgun (WGS) entry which is preliminary data.</text>
</comment>
<keyword evidence="3" id="KW-0067">ATP-binding</keyword>
<keyword evidence="6" id="KW-1185">Reference proteome</keyword>
<feature type="domain" description="AAA+ ATPase" evidence="4">
    <location>
        <begin position="3"/>
        <end position="187"/>
    </location>
</feature>
<evidence type="ECO:0000256" key="2">
    <source>
        <dbReference type="ARBA" id="ARBA00022801"/>
    </source>
</evidence>
<dbReference type="AlphaFoldDB" id="A0A3S3SMP9"/>
<evidence type="ECO:0000313" key="6">
    <source>
        <dbReference type="Proteomes" id="UP000285301"/>
    </source>
</evidence>
<dbReference type="Proteomes" id="UP000285301">
    <property type="component" value="Unassembled WGS sequence"/>
</dbReference>
<dbReference type="OrthoDB" id="446244at2759"/>
<evidence type="ECO:0000259" key="4">
    <source>
        <dbReference type="SMART" id="SM00382"/>
    </source>
</evidence>